<dbReference type="Proteomes" id="UP001597544">
    <property type="component" value="Unassembled WGS sequence"/>
</dbReference>
<keyword evidence="4" id="KW-1185">Reference proteome</keyword>
<dbReference type="InterPro" id="IPR001789">
    <property type="entry name" value="Sig_transdc_resp-reg_receiver"/>
</dbReference>
<feature type="domain" description="Response regulatory" evidence="2">
    <location>
        <begin position="6"/>
        <end position="134"/>
    </location>
</feature>
<dbReference type="InterPro" id="IPR011006">
    <property type="entry name" value="CheY-like_superfamily"/>
</dbReference>
<evidence type="ECO:0000259" key="2">
    <source>
        <dbReference type="PROSITE" id="PS50110"/>
    </source>
</evidence>
<proteinExistence type="predicted"/>
<dbReference type="SUPFAM" id="SSF52172">
    <property type="entry name" value="CheY-like"/>
    <property type="match status" value="1"/>
</dbReference>
<dbReference type="Pfam" id="PF00072">
    <property type="entry name" value="Response_reg"/>
    <property type="match status" value="1"/>
</dbReference>
<evidence type="ECO:0000256" key="1">
    <source>
        <dbReference type="PROSITE-ProRule" id="PRU00169"/>
    </source>
</evidence>
<dbReference type="PANTHER" id="PTHR44520">
    <property type="entry name" value="RESPONSE REGULATOR RCP1-RELATED"/>
    <property type="match status" value="1"/>
</dbReference>
<dbReference type="SMART" id="SM00448">
    <property type="entry name" value="REC"/>
    <property type="match status" value="1"/>
</dbReference>
<name>A0ABW5IMW3_9BACT</name>
<comment type="caution">
    <text evidence="3">The sequence shown here is derived from an EMBL/GenBank/DDBJ whole genome shotgun (WGS) entry which is preliminary data.</text>
</comment>
<evidence type="ECO:0000313" key="4">
    <source>
        <dbReference type="Proteomes" id="UP001597544"/>
    </source>
</evidence>
<dbReference type="InterPro" id="IPR052893">
    <property type="entry name" value="TCS_response_regulator"/>
</dbReference>
<dbReference type="RefSeq" id="WP_377507191.1">
    <property type="nucleotide sequence ID" value="NZ_JBHULU010000015.1"/>
</dbReference>
<evidence type="ECO:0000313" key="3">
    <source>
        <dbReference type="EMBL" id="MFD2514491.1"/>
    </source>
</evidence>
<dbReference type="Gene3D" id="3.40.50.2300">
    <property type="match status" value="1"/>
</dbReference>
<keyword evidence="1" id="KW-0597">Phosphoprotein</keyword>
<gene>
    <name evidence="3" type="ORF">ACFSRY_11485</name>
</gene>
<dbReference type="EMBL" id="JBHULU010000015">
    <property type="protein sequence ID" value="MFD2514491.1"/>
    <property type="molecule type" value="Genomic_DNA"/>
</dbReference>
<organism evidence="3 4">
    <name type="scientific">Pontibacter locisalis</name>
    <dbReference type="NCBI Taxonomy" id="1719035"/>
    <lineage>
        <taxon>Bacteria</taxon>
        <taxon>Pseudomonadati</taxon>
        <taxon>Bacteroidota</taxon>
        <taxon>Cytophagia</taxon>
        <taxon>Cytophagales</taxon>
        <taxon>Hymenobacteraceae</taxon>
        <taxon>Pontibacter</taxon>
    </lineage>
</organism>
<reference evidence="4" key="1">
    <citation type="journal article" date="2019" name="Int. J. Syst. Evol. Microbiol.">
        <title>The Global Catalogue of Microorganisms (GCM) 10K type strain sequencing project: providing services to taxonomists for standard genome sequencing and annotation.</title>
        <authorList>
            <consortium name="The Broad Institute Genomics Platform"/>
            <consortium name="The Broad Institute Genome Sequencing Center for Infectious Disease"/>
            <person name="Wu L."/>
            <person name="Ma J."/>
        </authorList>
    </citation>
    <scope>NUCLEOTIDE SEQUENCE [LARGE SCALE GENOMIC DNA]</scope>
    <source>
        <strain evidence="4">KCTC 42498</strain>
    </source>
</reference>
<feature type="modified residue" description="4-aspartylphosphate" evidence="1">
    <location>
        <position position="64"/>
    </location>
</feature>
<sequence length="135" mass="15373">MYKLRHILIIDDDKINNLFSQIILEDADAGELVSICQSVPEALDFLRNISLSNDAAFPDLILLDISMPTFDGFDFLERYYTMGYHEQYKTHISMFTSSQDPEHEIRAQKYGAVVGFIRKPLSIPSLNNLLALQAS</sequence>
<dbReference type="PROSITE" id="PS50110">
    <property type="entry name" value="RESPONSE_REGULATORY"/>
    <property type="match status" value="1"/>
</dbReference>
<protein>
    <submittedName>
        <fullName evidence="3">Response regulator</fullName>
    </submittedName>
</protein>
<accession>A0ABW5IMW3</accession>
<dbReference type="PANTHER" id="PTHR44520:SF2">
    <property type="entry name" value="RESPONSE REGULATOR RCP1"/>
    <property type="match status" value="1"/>
</dbReference>